<dbReference type="EMBL" id="CP069103">
    <property type="protein sequence ID" value="QSS50900.1"/>
    <property type="molecule type" value="Genomic_DNA"/>
</dbReference>
<evidence type="ECO:0000313" key="3">
    <source>
        <dbReference type="Proteomes" id="UP000663419"/>
    </source>
</evidence>
<sequence length="85" mass="9995">MAFSFQYSAANCFDDVMKCWKFVWRLVQNLSQHPCSPVTPQPPKKKKNKIKYNPPLERHLPRKSEVIKHKNTNAETSERLLLGLR</sequence>
<evidence type="ECO:0000256" key="1">
    <source>
        <dbReference type="SAM" id="MobiDB-lite"/>
    </source>
</evidence>
<reference evidence="2" key="1">
    <citation type="submission" date="2021-01" db="EMBL/GenBank/DDBJ databases">
        <title>Chromosome-level genome assembly of a human fungal pathogen reveals clustering of transcriptionally co-regulated genes.</title>
        <authorList>
            <person name="Voorhies M."/>
            <person name="Cohen S."/>
            <person name="Shea T.P."/>
            <person name="Petrus S."/>
            <person name="Munoz J.F."/>
            <person name="Poplawski S."/>
            <person name="Goldman W.E."/>
            <person name="Michael T."/>
            <person name="Cuomo C.A."/>
            <person name="Sil A."/>
            <person name="Beyhan S."/>
        </authorList>
    </citation>
    <scope>NUCLEOTIDE SEQUENCE</scope>
    <source>
        <strain evidence="2">H88</strain>
    </source>
</reference>
<feature type="region of interest" description="Disordered" evidence="1">
    <location>
        <begin position="32"/>
        <end position="51"/>
    </location>
</feature>
<dbReference type="VEuPathDB" id="FungiDB:I7I53_06084"/>
<accession>A0A8A1LB94</accession>
<name>A0A8A1LB94_AJEC8</name>
<protein>
    <submittedName>
        <fullName evidence="2">Uncharacterized protein</fullName>
    </submittedName>
</protein>
<dbReference type="Proteomes" id="UP000663419">
    <property type="component" value="Chromosome 2"/>
</dbReference>
<dbReference type="AlphaFoldDB" id="A0A8A1LB94"/>
<evidence type="ECO:0000313" key="2">
    <source>
        <dbReference type="EMBL" id="QSS50900.1"/>
    </source>
</evidence>
<gene>
    <name evidence="2" type="ORF">I7I53_06084</name>
</gene>
<organism evidence="2 3">
    <name type="scientific">Ajellomyces capsulatus (strain H88)</name>
    <name type="common">Darling's disease fungus</name>
    <name type="synonym">Histoplasma capsulatum</name>
    <dbReference type="NCBI Taxonomy" id="544711"/>
    <lineage>
        <taxon>Eukaryota</taxon>
        <taxon>Fungi</taxon>
        <taxon>Dikarya</taxon>
        <taxon>Ascomycota</taxon>
        <taxon>Pezizomycotina</taxon>
        <taxon>Eurotiomycetes</taxon>
        <taxon>Eurotiomycetidae</taxon>
        <taxon>Onygenales</taxon>
        <taxon>Ajellomycetaceae</taxon>
        <taxon>Histoplasma</taxon>
    </lineage>
</organism>
<proteinExistence type="predicted"/>